<reference evidence="6 7" key="1">
    <citation type="submission" date="2019-04" db="EMBL/GenBank/DDBJ databases">
        <title>Genomic characterization of Staphylococcus petrasii strains.</title>
        <authorList>
            <person name="Vrbovska V."/>
            <person name="Kovarovic V."/>
            <person name="Maslanova I."/>
            <person name="Indrakova A."/>
            <person name="Petras P."/>
            <person name="Sedo O."/>
            <person name="Svec P."/>
            <person name="Fisarova L."/>
            <person name="Sedlacek I."/>
            <person name="Doskar J."/>
            <person name="Pantucek R."/>
        </authorList>
    </citation>
    <scope>NUCLEOTIDE SEQUENCE [LARGE SCALE GENOMIC DNA]</scope>
    <source>
        <strain evidence="6 7">CCM 8529</strain>
    </source>
</reference>
<dbReference type="InterPro" id="IPR033877">
    <property type="entry name" value="Frm2/Hbn1"/>
</dbReference>
<evidence type="ECO:0000256" key="3">
    <source>
        <dbReference type="ARBA" id="ARBA00022490"/>
    </source>
</evidence>
<protein>
    <submittedName>
        <fullName evidence="6">Nitroreductase family protein</fullName>
    </submittedName>
</protein>
<evidence type="ECO:0000256" key="2">
    <source>
        <dbReference type="ARBA" id="ARBA00004496"/>
    </source>
</evidence>
<dbReference type="EMBL" id="SRPJ01000004">
    <property type="protein sequence ID" value="TGN26562.1"/>
    <property type="molecule type" value="Genomic_DNA"/>
</dbReference>
<keyword evidence="4" id="KW-0560">Oxidoreductase</keyword>
<sequence length="207" mass="24072">MGLFDKENTKPFLKEIENRRTIYKTETSISISDEELEELIEHIIKYMPSAFNSQSTRIVLLLNDNHRKFWDNTKTVLKDTMGPDRDFEPTNQRIEGFKHSYGTILYFEDEDVVKALQEKMPSYADNFANWSVQTNAMHQFAIWTALSSKGIGASLQHYNPLVDQITTQEFDIPASWKLVAQMPFGDIREEAADKEIQPTDQRFIVKK</sequence>
<dbReference type="GO" id="GO:0016491">
    <property type="term" value="F:oxidoreductase activity"/>
    <property type="evidence" value="ECO:0007669"/>
    <property type="project" value="UniProtKB-KW"/>
</dbReference>
<dbReference type="Gene3D" id="3.40.109.10">
    <property type="entry name" value="NADH Oxidase"/>
    <property type="match status" value="1"/>
</dbReference>
<comment type="cofactor">
    <cofactor evidence="1">
        <name>FMN</name>
        <dbReference type="ChEBI" id="CHEBI:58210"/>
    </cofactor>
</comment>
<comment type="subcellular location">
    <subcellularLocation>
        <location evidence="2">Cytoplasm</location>
    </subcellularLocation>
</comment>
<evidence type="ECO:0000256" key="1">
    <source>
        <dbReference type="ARBA" id="ARBA00001917"/>
    </source>
</evidence>
<keyword evidence="7" id="KW-1185">Reference proteome</keyword>
<dbReference type="InterPro" id="IPR000415">
    <property type="entry name" value="Nitroreductase-like"/>
</dbReference>
<proteinExistence type="predicted"/>
<dbReference type="FunFam" id="3.40.109.10:FF:000001">
    <property type="entry name" value="Nitroreductase family"/>
    <property type="match status" value="1"/>
</dbReference>
<comment type="caution">
    <text evidence="6">The sequence shown here is derived from an EMBL/GenBank/DDBJ whole genome shotgun (WGS) entry which is preliminary data.</text>
</comment>
<dbReference type="InterPro" id="IPR029479">
    <property type="entry name" value="Nitroreductase"/>
</dbReference>
<evidence type="ECO:0000259" key="5">
    <source>
        <dbReference type="Pfam" id="PF00881"/>
    </source>
</evidence>
<dbReference type="SUPFAM" id="SSF55469">
    <property type="entry name" value="FMN-dependent nitroreductase-like"/>
    <property type="match status" value="1"/>
</dbReference>
<dbReference type="GO" id="GO:0005737">
    <property type="term" value="C:cytoplasm"/>
    <property type="evidence" value="ECO:0007669"/>
    <property type="project" value="UniProtKB-SubCell"/>
</dbReference>
<name>A0A4Z1BRZ2_9STAP</name>
<accession>A0A4Z1BRZ2</accession>
<feature type="domain" description="Nitroreductase" evidence="5">
    <location>
        <begin position="16"/>
        <end position="185"/>
    </location>
</feature>
<dbReference type="GO" id="GO:0034599">
    <property type="term" value="P:cellular response to oxidative stress"/>
    <property type="evidence" value="ECO:0007669"/>
    <property type="project" value="InterPro"/>
</dbReference>
<dbReference type="Proteomes" id="UP000297459">
    <property type="component" value="Unassembled WGS sequence"/>
</dbReference>
<keyword evidence="3" id="KW-0963">Cytoplasm</keyword>
<dbReference type="PANTHER" id="PTHR43035:SF1">
    <property type="entry name" value="FATTY ACID REPRESSION MUTANT PROTEIN 2-RELATED"/>
    <property type="match status" value="1"/>
</dbReference>
<dbReference type="Pfam" id="PF00881">
    <property type="entry name" value="Nitroreductase"/>
    <property type="match status" value="1"/>
</dbReference>
<dbReference type="PANTHER" id="PTHR43035">
    <property type="entry name" value="FATTY ACID REPRESSION MUTANT PROTEIN 2-RELATED"/>
    <property type="match status" value="1"/>
</dbReference>
<evidence type="ECO:0000256" key="4">
    <source>
        <dbReference type="ARBA" id="ARBA00023002"/>
    </source>
</evidence>
<dbReference type="AlphaFoldDB" id="A0A4Z1BRZ2"/>
<evidence type="ECO:0000313" key="6">
    <source>
        <dbReference type="EMBL" id="TGN26562.1"/>
    </source>
</evidence>
<organism evidence="6 7">
    <name type="scientific">Staphylococcus pragensis</name>
    <dbReference type="NCBI Taxonomy" id="1611836"/>
    <lineage>
        <taxon>Bacteria</taxon>
        <taxon>Bacillati</taxon>
        <taxon>Bacillota</taxon>
        <taxon>Bacilli</taxon>
        <taxon>Bacillales</taxon>
        <taxon>Staphylococcaceae</taxon>
        <taxon>Staphylococcus</taxon>
    </lineage>
</organism>
<dbReference type="RefSeq" id="WP_126565904.1">
    <property type="nucleotide sequence ID" value="NZ_BMCY01000004.1"/>
</dbReference>
<gene>
    <name evidence="6" type="ORF">E2558_09085</name>
</gene>
<evidence type="ECO:0000313" key="7">
    <source>
        <dbReference type="Proteomes" id="UP000297459"/>
    </source>
</evidence>
<dbReference type="CDD" id="cd02140">
    <property type="entry name" value="Frm2-like"/>
    <property type="match status" value="1"/>
</dbReference>